<evidence type="ECO:0000256" key="2">
    <source>
        <dbReference type="ARBA" id="ARBA00022552"/>
    </source>
</evidence>
<dbReference type="GO" id="GO:0070677">
    <property type="term" value="F:rRNA (cytosine-2'-O-)-methyltransferase activity"/>
    <property type="evidence" value="ECO:0007669"/>
    <property type="project" value="UniProtKB-UniRule"/>
</dbReference>
<dbReference type="InterPro" id="IPR014776">
    <property type="entry name" value="4pyrrole_Mease_sub2"/>
</dbReference>
<proteinExistence type="inferred from homology"/>
<protein>
    <recommendedName>
        <fullName evidence="6">Ribosomal RNA small subunit methyltransferase I</fullName>
        <ecNumber evidence="6">2.1.1.198</ecNumber>
    </recommendedName>
    <alternativeName>
        <fullName evidence="6">16S rRNA 2'-O-ribose C1402 methyltransferase</fullName>
    </alternativeName>
    <alternativeName>
        <fullName evidence="6">rRNA (cytidine-2'-O-)-methyltransferase RsmI</fullName>
    </alternativeName>
</protein>
<gene>
    <name evidence="6" type="primary">rsmI</name>
    <name evidence="9" type="ORF">SAMN02910418_01371</name>
</gene>
<keyword evidence="3 6" id="KW-0489">Methyltransferase</keyword>
<dbReference type="FunFam" id="3.30.950.10:FF:000002">
    <property type="entry name" value="Ribosomal RNA small subunit methyltransferase I"/>
    <property type="match status" value="1"/>
</dbReference>
<evidence type="ECO:0000256" key="1">
    <source>
        <dbReference type="ARBA" id="ARBA00022490"/>
    </source>
</evidence>
<comment type="catalytic activity">
    <reaction evidence="6">
        <text>cytidine(1402) in 16S rRNA + S-adenosyl-L-methionine = 2'-O-methylcytidine(1402) in 16S rRNA + S-adenosyl-L-homocysteine + H(+)</text>
        <dbReference type="Rhea" id="RHEA:42924"/>
        <dbReference type="Rhea" id="RHEA-COMP:10285"/>
        <dbReference type="Rhea" id="RHEA-COMP:10286"/>
        <dbReference type="ChEBI" id="CHEBI:15378"/>
        <dbReference type="ChEBI" id="CHEBI:57856"/>
        <dbReference type="ChEBI" id="CHEBI:59789"/>
        <dbReference type="ChEBI" id="CHEBI:74495"/>
        <dbReference type="ChEBI" id="CHEBI:82748"/>
        <dbReference type="EC" id="2.1.1.198"/>
    </reaction>
</comment>
<dbReference type="AlphaFoldDB" id="A0A1H4AAN1"/>
<keyword evidence="5 6" id="KW-0949">S-adenosyl-L-methionine</keyword>
<keyword evidence="10" id="KW-1185">Reference proteome</keyword>
<dbReference type="EMBL" id="FNQV01000007">
    <property type="protein sequence ID" value="SEA32554.1"/>
    <property type="molecule type" value="Genomic_DNA"/>
</dbReference>
<evidence type="ECO:0000313" key="10">
    <source>
        <dbReference type="Proteomes" id="UP000199288"/>
    </source>
</evidence>
<feature type="domain" description="Tetrapyrrole methylase" evidence="8">
    <location>
        <begin position="10"/>
        <end position="211"/>
    </location>
</feature>
<evidence type="ECO:0000313" key="9">
    <source>
        <dbReference type="EMBL" id="SEA32554.1"/>
    </source>
</evidence>
<dbReference type="Gene3D" id="3.30.950.10">
    <property type="entry name" value="Methyltransferase, Cobalt-precorrin-4 Transmethylase, Domain 2"/>
    <property type="match status" value="1"/>
</dbReference>
<dbReference type="HAMAP" id="MF_01877">
    <property type="entry name" value="16SrRNA_methyltr_I"/>
    <property type="match status" value="1"/>
</dbReference>
<dbReference type="CDD" id="cd11648">
    <property type="entry name" value="RsmI"/>
    <property type="match status" value="1"/>
</dbReference>
<keyword evidence="2 6" id="KW-0698">rRNA processing</keyword>
<evidence type="ECO:0000256" key="3">
    <source>
        <dbReference type="ARBA" id="ARBA00022603"/>
    </source>
</evidence>
<dbReference type="RefSeq" id="WP_092564041.1">
    <property type="nucleotide sequence ID" value="NZ_FNQV01000007.1"/>
</dbReference>
<keyword evidence="1 6" id="KW-0963">Cytoplasm</keyword>
<accession>A0A1H4AAN1</accession>
<comment type="subcellular location">
    <subcellularLocation>
        <location evidence="6">Cytoplasm</location>
    </subcellularLocation>
</comment>
<dbReference type="GO" id="GO:0005737">
    <property type="term" value="C:cytoplasm"/>
    <property type="evidence" value="ECO:0007669"/>
    <property type="project" value="UniProtKB-SubCell"/>
</dbReference>
<dbReference type="PANTHER" id="PTHR46111">
    <property type="entry name" value="RIBOSOMAL RNA SMALL SUBUNIT METHYLTRANSFERASE I"/>
    <property type="match status" value="1"/>
</dbReference>
<evidence type="ECO:0000256" key="6">
    <source>
        <dbReference type="HAMAP-Rule" id="MF_01877"/>
    </source>
</evidence>
<dbReference type="FunFam" id="3.40.1010.10:FF:000007">
    <property type="entry name" value="Ribosomal RNA small subunit methyltransferase I"/>
    <property type="match status" value="1"/>
</dbReference>
<dbReference type="NCBIfam" id="TIGR00096">
    <property type="entry name" value="16S rRNA (cytidine(1402)-2'-O)-methyltransferase"/>
    <property type="match status" value="1"/>
</dbReference>
<dbReference type="Gene3D" id="3.40.1010.10">
    <property type="entry name" value="Cobalt-precorrin-4 Transmethylase, Domain 1"/>
    <property type="match status" value="1"/>
</dbReference>
<comment type="function">
    <text evidence="6">Catalyzes the 2'-O-methylation of the ribose of cytidine 1402 (C1402) in 16S rRNA.</text>
</comment>
<dbReference type="Pfam" id="PF00590">
    <property type="entry name" value="TP_methylase"/>
    <property type="match status" value="1"/>
</dbReference>
<evidence type="ECO:0000256" key="5">
    <source>
        <dbReference type="ARBA" id="ARBA00022691"/>
    </source>
</evidence>
<organism evidence="9 10">
    <name type="scientific">Bowdeniella nasicola</name>
    <dbReference type="NCBI Taxonomy" id="208480"/>
    <lineage>
        <taxon>Bacteria</taxon>
        <taxon>Bacillati</taxon>
        <taxon>Actinomycetota</taxon>
        <taxon>Actinomycetes</taxon>
        <taxon>Actinomycetales</taxon>
        <taxon>Actinomycetaceae</taxon>
        <taxon>Bowdeniella</taxon>
    </lineage>
</organism>
<dbReference type="InterPro" id="IPR000878">
    <property type="entry name" value="4pyrrol_Mease"/>
</dbReference>
<dbReference type="InterPro" id="IPR035996">
    <property type="entry name" value="4pyrrol_Methylase_sf"/>
</dbReference>
<evidence type="ECO:0000259" key="8">
    <source>
        <dbReference type="Pfam" id="PF00590"/>
    </source>
</evidence>
<dbReference type="InterPro" id="IPR008189">
    <property type="entry name" value="rRNA_ssu_MeTfrase_I"/>
</dbReference>
<dbReference type="PANTHER" id="PTHR46111:SF1">
    <property type="entry name" value="RIBOSOMAL RNA SMALL SUBUNIT METHYLTRANSFERASE I"/>
    <property type="match status" value="1"/>
</dbReference>
<dbReference type="OrthoDB" id="9809084at2"/>
<evidence type="ECO:0000256" key="7">
    <source>
        <dbReference type="SAM" id="MobiDB-lite"/>
    </source>
</evidence>
<name>A0A1H4AAN1_9ACTO</name>
<keyword evidence="4 6" id="KW-0808">Transferase</keyword>
<reference evidence="10" key="1">
    <citation type="submission" date="2016-10" db="EMBL/GenBank/DDBJ databases">
        <authorList>
            <person name="Varghese N."/>
            <person name="Submissions S."/>
        </authorList>
    </citation>
    <scope>NUCLEOTIDE SEQUENCE [LARGE SCALE GENOMIC DNA]</scope>
    <source>
        <strain evidence="10">KPR-1</strain>
    </source>
</reference>
<dbReference type="InterPro" id="IPR014777">
    <property type="entry name" value="4pyrrole_Mease_sub1"/>
</dbReference>
<dbReference type="EC" id="2.1.1.198" evidence="6"/>
<dbReference type="PROSITE" id="PS01296">
    <property type="entry name" value="RSMI"/>
    <property type="match status" value="1"/>
</dbReference>
<evidence type="ECO:0000256" key="4">
    <source>
        <dbReference type="ARBA" id="ARBA00022679"/>
    </source>
</evidence>
<sequence>MRTPQLSAGLTLAATPIGNLADASHRLVAALGQADVIAAEDTRRVRQLAAGLGVTLSGRIIAFHDHNEEARADELLDLAAAGQAVLVVSDAGMPTISDPGFRLAARAHERDIPLTVLPGPSAVVTALALSGIATDSFCFDGFLPRKGRRRAAALTRLAAEPRTSIIFESPHRLAATLAELAAACGPEREAAIARELTKIHEEVRRGSLIELEQWARQGVRGEIVIVIAPCSSAPGVGDPGSTSPGPLGDEPAEPDPRFVAEVRRLAELGLRMKIAARHVATREGINARELFNLAVADS</sequence>
<dbReference type="Proteomes" id="UP000199288">
    <property type="component" value="Unassembled WGS sequence"/>
</dbReference>
<dbReference type="PIRSF" id="PIRSF005917">
    <property type="entry name" value="MTase_YraL"/>
    <property type="match status" value="1"/>
</dbReference>
<dbReference type="InterPro" id="IPR018063">
    <property type="entry name" value="SAM_MeTrfase_RsmI_CS"/>
</dbReference>
<dbReference type="SUPFAM" id="SSF53790">
    <property type="entry name" value="Tetrapyrrole methylase"/>
    <property type="match status" value="1"/>
</dbReference>
<comment type="similarity">
    <text evidence="6">Belongs to the methyltransferase superfamily. RsmI family.</text>
</comment>
<feature type="region of interest" description="Disordered" evidence="7">
    <location>
        <begin position="235"/>
        <end position="255"/>
    </location>
</feature>